<dbReference type="InterPro" id="IPR005829">
    <property type="entry name" value="Sugar_transporter_CS"/>
</dbReference>
<feature type="transmembrane region" description="Helical" evidence="7">
    <location>
        <begin position="96"/>
        <end position="115"/>
    </location>
</feature>
<evidence type="ECO:0000259" key="8">
    <source>
        <dbReference type="PROSITE" id="PS50850"/>
    </source>
</evidence>
<keyword evidence="3" id="KW-1003">Cell membrane</keyword>
<comment type="subcellular location">
    <subcellularLocation>
        <location evidence="1">Cell membrane</location>
        <topology evidence="1">Multi-pass membrane protein</topology>
    </subcellularLocation>
</comment>
<feature type="transmembrane region" description="Helical" evidence="7">
    <location>
        <begin position="197"/>
        <end position="220"/>
    </location>
</feature>
<reference evidence="9 10" key="1">
    <citation type="submission" date="2024-03" db="EMBL/GenBank/DDBJ databases">
        <title>Novel species of the genus Variovorax.</title>
        <authorList>
            <person name="Liu Q."/>
            <person name="Xin Y.-H."/>
        </authorList>
    </citation>
    <scope>NUCLEOTIDE SEQUENCE [LARGE SCALE GENOMIC DNA]</scope>
    <source>
        <strain evidence="9 10">KACC 18501</strain>
    </source>
</reference>
<feature type="domain" description="Major facilitator superfamily (MFS) profile" evidence="8">
    <location>
        <begin position="25"/>
        <end position="556"/>
    </location>
</feature>
<keyword evidence="4 7" id="KW-0812">Transmembrane</keyword>
<feature type="transmembrane region" description="Helical" evidence="7">
    <location>
        <begin position="510"/>
        <end position="528"/>
    </location>
</feature>
<feature type="transmembrane region" description="Helical" evidence="7">
    <location>
        <begin position="290"/>
        <end position="308"/>
    </location>
</feature>
<dbReference type="EMBL" id="JBBKZV010000010">
    <property type="protein sequence ID" value="MEJ8823916.1"/>
    <property type="molecule type" value="Genomic_DNA"/>
</dbReference>
<keyword evidence="2" id="KW-0813">Transport</keyword>
<dbReference type="PANTHER" id="PTHR43045">
    <property type="entry name" value="SHIKIMATE TRANSPORTER"/>
    <property type="match status" value="1"/>
</dbReference>
<proteinExistence type="predicted"/>
<dbReference type="PROSITE" id="PS00217">
    <property type="entry name" value="SUGAR_TRANSPORT_2"/>
    <property type="match status" value="1"/>
</dbReference>
<dbReference type="InterPro" id="IPR036259">
    <property type="entry name" value="MFS_trans_sf"/>
</dbReference>
<evidence type="ECO:0000256" key="2">
    <source>
        <dbReference type="ARBA" id="ARBA00022448"/>
    </source>
</evidence>
<feature type="transmembrane region" description="Helical" evidence="7">
    <location>
        <begin position="25"/>
        <end position="50"/>
    </location>
</feature>
<dbReference type="Pfam" id="PF00083">
    <property type="entry name" value="Sugar_tr"/>
    <property type="match status" value="2"/>
</dbReference>
<comment type="caution">
    <text evidence="9">The sequence shown here is derived from an EMBL/GenBank/DDBJ whole genome shotgun (WGS) entry which is preliminary data.</text>
</comment>
<evidence type="ECO:0000313" key="10">
    <source>
        <dbReference type="Proteomes" id="UP001363010"/>
    </source>
</evidence>
<feature type="transmembrane region" description="Helical" evidence="7">
    <location>
        <begin position="163"/>
        <end position="185"/>
    </location>
</feature>
<evidence type="ECO:0000256" key="3">
    <source>
        <dbReference type="ARBA" id="ARBA00022475"/>
    </source>
</evidence>
<dbReference type="PANTHER" id="PTHR43045:SF7">
    <property type="entry name" value="MAJOR FACILITATOR SUPERFAMILY TRANSPORTER"/>
    <property type="match status" value="1"/>
</dbReference>
<organism evidence="9 10">
    <name type="scientific">Variovorax humicola</name>
    <dbReference type="NCBI Taxonomy" id="1769758"/>
    <lineage>
        <taxon>Bacteria</taxon>
        <taxon>Pseudomonadati</taxon>
        <taxon>Pseudomonadota</taxon>
        <taxon>Betaproteobacteria</taxon>
        <taxon>Burkholderiales</taxon>
        <taxon>Comamonadaceae</taxon>
        <taxon>Variovorax</taxon>
    </lineage>
</organism>
<evidence type="ECO:0000256" key="7">
    <source>
        <dbReference type="SAM" id="Phobius"/>
    </source>
</evidence>
<evidence type="ECO:0000256" key="1">
    <source>
        <dbReference type="ARBA" id="ARBA00004651"/>
    </source>
</evidence>
<dbReference type="InterPro" id="IPR005828">
    <property type="entry name" value="MFS_sugar_transport-like"/>
</dbReference>
<keyword evidence="6 7" id="KW-0472">Membrane</keyword>
<feature type="transmembrane region" description="Helical" evidence="7">
    <location>
        <begin position="534"/>
        <end position="552"/>
    </location>
</feature>
<feature type="transmembrane region" description="Helical" evidence="7">
    <location>
        <begin position="252"/>
        <end position="270"/>
    </location>
</feature>
<sequence length="564" mass="61174">MAATLDSRGVPQSAPRPMSAEEKKVIFASSLGTVFEWYDFYVYLALATIISKQFFSGLDPTAGFIFTLLGAAAGFVVRPFGALVFGRLGDMIGRKYTFLVTIMIMGLSTFVLGLLPSYQTIGVAAPVILIALRLLQGLALGGEYGGAATYVAEHAPKGKRGAYTAWIQTTATLGFFLSLIVVLAIRTSMGADAFGDWGWRLPFLLSILLLAISIWIRLSLNESPAFQKMKAEGKTSKKPLLESFGEWRNLKIVIIALLGLTAGQAVVWYTGQFYAQLFLIQSLKVDLDTAYILLGVALLIGTPFFVLFGSLSDKIGRKPIIMAGCLIAALAYMPLFQMLTKYANPDLAKAQEVNKVVVHSNPKECSFQGNPVARDIDFTTSCDIAKRFLAQSSVSYDNAEVPAGTLATVNIGDKVITVPSAIVTNSRFDADSAKKIAEFKKEMGESLKVAGYPTKADPAKINKPMVVFVLVLLVILVTMVYGPIAAMLVELFPTRIRYTSMSLPYHIGNGWFGGLLPSTGFAIVAQTGNMYNALWYPIGIAAMTFVIGMLFVKETKDVDIYAND</sequence>
<evidence type="ECO:0000256" key="4">
    <source>
        <dbReference type="ARBA" id="ARBA00022692"/>
    </source>
</evidence>
<evidence type="ECO:0000256" key="5">
    <source>
        <dbReference type="ARBA" id="ARBA00022989"/>
    </source>
</evidence>
<dbReference type="Proteomes" id="UP001363010">
    <property type="component" value="Unassembled WGS sequence"/>
</dbReference>
<evidence type="ECO:0000256" key="6">
    <source>
        <dbReference type="ARBA" id="ARBA00023136"/>
    </source>
</evidence>
<dbReference type="InterPro" id="IPR020846">
    <property type="entry name" value="MFS_dom"/>
</dbReference>
<feature type="transmembrane region" description="Helical" evidence="7">
    <location>
        <begin position="121"/>
        <end position="142"/>
    </location>
</feature>
<dbReference type="RefSeq" id="WP_340364948.1">
    <property type="nucleotide sequence ID" value="NZ_JBBKZV010000010.1"/>
</dbReference>
<evidence type="ECO:0000313" key="9">
    <source>
        <dbReference type="EMBL" id="MEJ8823916.1"/>
    </source>
</evidence>
<feature type="transmembrane region" description="Helical" evidence="7">
    <location>
        <begin position="465"/>
        <end position="489"/>
    </location>
</feature>
<protein>
    <submittedName>
        <fullName evidence="9">MFS transporter</fullName>
    </submittedName>
</protein>
<dbReference type="Gene3D" id="1.20.1250.20">
    <property type="entry name" value="MFS general substrate transporter like domains"/>
    <property type="match status" value="2"/>
</dbReference>
<dbReference type="PROSITE" id="PS50850">
    <property type="entry name" value="MFS"/>
    <property type="match status" value="1"/>
</dbReference>
<feature type="transmembrane region" description="Helical" evidence="7">
    <location>
        <begin position="62"/>
        <end position="84"/>
    </location>
</feature>
<accession>A0ABU8W1J3</accession>
<keyword evidence="10" id="KW-1185">Reference proteome</keyword>
<name>A0ABU8W1J3_9BURK</name>
<gene>
    <name evidence="9" type="ORF">WKW80_18095</name>
</gene>
<dbReference type="SUPFAM" id="SSF103473">
    <property type="entry name" value="MFS general substrate transporter"/>
    <property type="match status" value="1"/>
</dbReference>
<keyword evidence="5 7" id="KW-1133">Transmembrane helix</keyword>